<dbReference type="AlphaFoldDB" id="A0A8X8CPM4"/>
<dbReference type="GO" id="GO:0008422">
    <property type="term" value="F:beta-glucosidase activity"/>
    <property type="evidence" value="ECO:0007669"/>
    <property type="project" value="TreeGrafter"/>
</dbReference>
<dbReference type="PANTHER" id="PTHR30620:SF77">
    <property type="entry name" value="LYSOSOMAL BETA GLUCOSIDASE-LIKE"/>
    <property type="match status" value="1"/>
</dbReference>
<dbReference type="EMBL" id="JAAWWB010000018">
    <property type="protein sequence ID" value="KAG6761825.1"/>
    <property type="molecule type" value="Genomic_DNA"/>
</dbReference>
<dbReference type="Proteomes" id="UP000886885">
    <property type="component" value="Chromosome 9D"/>
</dbReference>
<reference evidence="2" key="1">
    <citation type="journal article" date="2020" name="bioRxiv">
        <title>Hybrid origin of Populus tomentosa Carr. identified through genome sequencing and phylogenomic analysis.</title>
        <authorList>
            <person name="An X."/>
            <person name="Gao K."/>
            <person name="Chen Z."/>
            <person name="Li J."/>
            <person name="Yang X."/>
            <person name="Yang X."/>
            <person name="Zhou J."/>
            <person name="Guo T."/>
            <person name="Zhao T."/>
            <person name="Huang S."/>
            <person name="Miao D."/>
            <person name="Khan W.U."/>
            <person name="Rao P."/>
            <person name="Ye M."/>
            <person name="Lei B."/>
            <person name="Liao W."/>
            <person name="Wang J."/>
            <person name="Ji L."/>
            <person name="Li Y."/>
            <person name="Guo B."/>
            <person name="Mustafa N.S."/>
            <person name="Li S."/>
            <person name="Yun Q."/>
            <person name="Keller S.R."/>
            <person name="Mao J."/>
            <person name="Zhang R."/>
            <person name="Strauss S.H."/>
        </authorList>
    </citation>
    <scope>NUCLEOTIDE SEQUENCE</scope>
    <source>
        <strain evidence="2">GM15</strain>
        <tissue evidence="2">Leaf</tissue>
    </source>
</reference>
<accession>A0A8X8CPM4</accession>
<dbReference type="PANTHER" id="PTHR30620">
    <property type="entry name" value="PERIPLASMIC BETA-GLUCOSIDASE-RELATED"/>
    <property type="match status" value="1"/>
</dbReference>
<evidence type="ECO:0000313" key="3">
    <source>
        <dbReference type="Proteomes" id="UP000886885"/>
    </source>
</evidence>
<dbReference type="InterPro" id="IPR001764">
    <property type="entry name" value="Glyco_hydro_3_N"/>
</dbReference>
<evidence type="ECO:0000313" key="2">
    <source>
        <dbReference type="EMBL" id="KAG6761825.1"/>
    </source>
</evidence>
<comment type="caution">
    <text evidence="2">The sequence shown here is derived from an EMBL/GenBank/DDBJ whole genome shotgun (WGS) entry which is preliminary data.</text>
</comment>
<dbReference type="Pfam" id="PF00933">
    <property type="entry name" value="Glyco_hydro_3"/>
    <property type="match status" value="1"/>
</dbReference>
<gene>
    <name evidence="2" type="ORF">POTOM_035062</name>
</gene>
<evidence type="ECO:0000259" key="1">
    <source>
        <dbReference type="Pfam" id="PF00933"/>
    </source>
</evidence>
<dbReference type="OrthoDB" id="416222at2759"/>
<dbReference type="InterPro" id="IPR051915">
    <property type="entry name" value="Cellulose_Degrad_GH3"/>
</dbReference>
<dbReference type="GO" id="GO:0009251">
    <property type="term" value="P:glucan catabolic process"/>
    <property type="evidence" value="ECO:0007669"/>
    <property type="project" value="TreeGrafter"/>
</dbReference>
<sequence length="189" mass="20786">MRDLMSRMTLAEKIGQMTQRVAVATADVLRDYSTGSILNSRKGVPYVGGKDKVAACAKHFVGDGGTTKGINENSTAIGYHGSMSIHMPGYFLSIINGVSTVMVSYSSWNGQKMHANRYLVKTVLKDTLKFRGFVISDWEGVDMITYPSHSNYTESVLKGISAGIDMIMVPYNHAEFINIVTDLVNNNYI</sequence>
<proteinExistence type="predicted"/>
<name>A0A8X8CPM4_POPTO</name>
<organism evidence="2 3">
    <name type="scientific">Populus tomentosa</name>
    <name type="common">Chinese white poplar</name>
    <dbReference type="NCBI Taxonomy" id="118781"/>
    <lineage>
        <taxon>Eukaryota</taxon>
        <taxon>Viridiplantae</taxon>
        <taxon>Streptophyta</taxon>
        <taxon>Embryophyta</taxon>
        <taxon>Tracheophyta</taxon>
        <taxon>Spermatophyta</taxon>
        <taxon>Magnoliopsida</taxon>
        <taxon>eudicotyledons</taxon>
        <taxon>Gunneridae</taxon>
        <taxon>Pentapetalae</taxon>
        <taxon>rosids</taxon>
        <taxon>fabids</taxon>
        <taxon>Malpighiales</taxon>
        <taxon>Salicaceae</taxon>
        <taxon>Saliceae</taxon>
        <taxon>Populus</taxon>
    </lineage>
</organism>
<protein>
    <recommendedName>
        <fullName evidence="1">Glycoside hydrolase family 3 N-terminal domain-containing protein</fullName>
    </recommendedName>
</protein>
<feature type="domain" description="Glycoside hydrolase family 3 N-terminal" evidence="1">
    <location>
        <begin position="51"/>
        <end position="186"/>
    </location>
</feature>
<keyword evidence="3" id="KW-1185">Reference proteome</keyword>